<protein>
    <submittedName>
        <fullName evidence="1">Uncharacterized protein</fullName>
    </submittedName>
</protein>
<dbReference type="Proteomes" id="UP000007014">
    <property type="component" value="Chromosome 17"/>
</dbReference>
<evidence type="ECO:0000313" key="2">
    <source>
        <dbReference type="Proteomes" id="UP000007014"/>
    </source>
</evidence>
<organism evidence="1 2">
    <name type="scientific">Cyanidioschyzon merolae (strain NIES-3377 / 10D)</name>
    <name type="common">Unicellular red alga</name>
    <dbReference type="NCBI Taxonomy" id="280699"/>
    <lineage>
        <taxon>Eukaryota</taxon>
        <taxon>Rhodophyta</taxon>
        <taxon>Bangiophyceae</taxon>
        <taxon>Cyanidiales</taxon>
        <taxon>Cyanidiaceae</taxon>
        <taxon>Cyanidioschyzon</taxon>
    </lineage>
</organism>
<dbReference type="HOGENOM" id="CLU_1296008_0_0_1"/>
<evidence type="ECO:0000313" key="1">
    <source>
        <dbReference type="EMBL" id="BAM82166.1"/>
    </source>
</evidence>
<accession>M1UVT8</accession>
<dbReference type="KEGG" id="cme:CYME_CMQ287C"/>
<dbReference type="Gramene" id="CMQ287CT">
    <property type="protein sequence ID" value="CMQ287CT"/>
    <property type="gene ID" value="CMQ287C"/>
</dbReference>
<dbReference type="GeneID" id="16996229"/>
<dbReference type="OrthoDB" id="10374800at2759"/>
<dbReference type="EMBL" id="AP006499">
    <property type="protein sequence ID" value="BAM82166.1"/>
    <property type="molecule type" value="Genomic_DNA"/>
</dbReference>
<keyword evidence="2" id="KW-1185">Reference proteome</keyword>
<sequence length="213" mass="24348">MNASDSPPSEASDSNLFQRAWRNTLAYAVRSLWGIPCFRWRLHDFSSETEAIRKPLASGVPVLYVLSVRGCRYCEFTRRLFERAVNMPVLPIESQHAESSRVWLIGDALHVVWVDCGRSEAAERFCESRSPRTIPLVELALPRSPDGSIPAEGFSTVEFSRDTWDWSVIGLRAFLRACGVLPPPGLPPWLYERWRQSRRLEQTGQMDAHHHIE</sequence>
<proteinExistence type="predicted"/>
<name>M1UVT8_CYAM1</name>
<reference evidence="1 2" key="2">
    <citation type="journal article" date="2007" name="BMC Biol.">
        <title>A 100%-complete sequence reveals unusually simple genomic features in the hot-spring red alga Cyanidioschyzon merolae.</title>
        <authorList>
            <person name="Nozaki H."/>
            <person name="Takano H."/>
            <person name="Misumi O."/>
            <person name="Terasawa K."/>
            <person name="Matsuzaki M."/>
            <person name="Maruyama S."/>
            <person name="Nishida K."/>
            <person name="Yagisawa F."/>
            <person name="Yoshida Y."/>
            <person name="Fujiwara T."/>
            <person name="Takio S."/>
            <person name="Tamura K."/>
            <person name="Chung S.J."/>
            <person name="Nakamura S."/>
            <person name="Kuroiwa H."/>
            <person name="Tanaka K."/>
            <person name="Sato N."/>
            <person name="Kuroiwa T."/>
        </authorList>
    </citation>
    <scope>NUCLEOTIDE SEQUENCE [LARGE SCALE GENOMIC DNA]</scope>
    <source>
        <strain evidence="1 2">10D</strain>
    </source>
</reference>
<dbReference type="RefSeq" id="XP_005538202.1">
    <property type="nucleotide sequence ID" value="XM_005538145.1"/>
</dbReference>
<gene>
    <name evidence="1" type="ORF">CYME_CMQ287C</name>
</gene>
<dbReference type="AlphaFoldDB" id="M1UVT8"/>
<reference evidence="1 2" key="1">
    <citation type="journal article" date="2004" name="Nature">
        <title>Genome sequence of the ultrasmall unicellular red alga Cyanidioschyzon merolae 10D.</title>
        <authorList>
            <person name="Matsuzaki M."/>
            <person name="Misumi O."/>
            <person name="Shin-i T."/>
            <person name="Maruyama S."/>
            <person name="Takahara M."/>
            <person name="Miyagishima S."/>
            <person name="Mori T."/>
            <person name="Nishida K."/>
            <person name="Yagisawa F."/>
            <person name="Nishida K."/>
            <person name="Yoshida Y."/>
            <person name="Nishimura Y."/>
            <person name="Nakao S."/>
            <person name="Kobayashi T."/>
            <person name="Momoyama Y."/>
            <person name="Higashiyama T."/>
            <person name="Minoda A."/>
            <person name="Sano M."/>
            <person name="Nomoto H."/>
            <person name="Oishi K."/>
            <person name="Hayashi H."/>
            <person name="Ohta F."/>
            <person name="Nishizaka S."/>
            <person name="Haga S."/>
            <person name="Miura S."/>
            <person name="Morishita T."/>
            <person name="Kabeya Y."/>
            <person name="Terasawa K."/>
            <person name="Suzuki Y."/>
            <person name="Ishii Y."/>
            <person name="Asakawa S."/>
            <person name="Takano H."/>
            <person name="Ohta N."/>
            <person name="Kuroiwa H."/>
            <person name="Tanaka K."/>
            <person name="Shimizu N."/>
            <person name="Sugano S."/>
            <person name="Sato N."/>
            <person name="Nozaki H."/>
            <person name="Ogasawara N."/>
            <person name="Kohara Y."/>
            <person name="Kuroiwa T."/>
        </authorList>
    </citation>
    <scope>NUCLEOTIDE SEQUENCE [LARGE SCALE GENOMIC DNA]</scope>
    <source>
        <strain evidence="1 2">10D</strain>
    </source>
</reference>